<dbReference type="InterPro" id="IPR037133">
    <property type="entry name" value="THP_succinylTrfase_N_sf"/>
</dbReference>
<keyword evidence="8 11" id="KW-0012">Acyltransferase</keyword>
<accession>D4G8F1</accession>
<keyword evidence="4 11" id="KW-0808">Transferase</keyword>
<comment type="similarity">
    <text evidence="1">Belongs to the transferase hexapeptide repeat family.</text>
</comment>
<dbReference type="NCBIfam" id="NF008808">
    <property type="entry name" value="PRK11830.1"/>
    <property type="match status" value="1"/>
</dbReference>
<keyword evidence="12" id="KW-1185">Reference proteome</keyword>
<dbReference type="InterPro" id="IPR023180">
    <property type="entry name" value="THP_succinylTrfase_dom1"/>
</dbReference>
<evidence type="ECO:0000313" key="11">
    <source>
        <dbReference type="EMBL" id="ADD79489.1"/>
    </source>
</evidence>
<evidence type="ECO:0000256" key="5">
    <source>
        <dbReference type="ARBA" id="ARBA00022737"/>
    </source>
</evidence>
<dbReference type="InterPro" id="IPR005664">
    <property type="entry name" value="DapD_Trfase_Hexpep_rpt_fam"/>
</dbReference>
<dbReference type="AlphaFoldDB" id="D4G8F1"/>
<dbReference type="EMBL" id="CP001085">
    <property type="protein sequence ID" value="ADD79489.1"/>
    <property type="molecule type" value="Genomic_DNA"/>
</dbReference>
<evidence type="ECO:0000313" key="12">
    <source>
        <dbReference type="Proteomes" id="UP000001700"/>
    </source>
</evidence>
<dbReference type="Pfam" id="PF00132">
    <property type="entry name" value="Hexapep"/>
    <property type="match status" value="1"/>
</dbReference>
<reference evidence="11" key="1">
    <citation type="submission" date="2008-05" db="EMBL/GenBank/DDBJ databases">
        <title>Genome sequence of Riesia pediculicola USDA.</title>
        <authorList>
            <person name="Kirkness E.F."/>
        </authorList>
    </citation>
    <scope>NUCLEOTIDE SEQUENCE [LARGE SCALE GENOMIC DNA]</scope>
    <source>
        <strain evidence="11">USDA</strain>
    </source>
</reference>
<gene>
    <name evidence="11" type="primary">dapD</name>
    <name evidence="11" type="ordered locus">RIEPE_0363</name>
</gene>
<dbReference type="GO" id="GO:0009089">
    <property type="term" value="P:lysine biosynthetic process via diaminopimelate"/>
    <property type="evidence" value="ECO:0007669"/>
    <property type="project" value="UniProtKB-UniRule"/>
</dbReference>
<organism evidence="11 12">
    <name type="scientific">Riesia pediculicola (strain USDA)</name>
    <dbReference type="NCBI Taxonomy" id="515618"/>
    <lineage>
        <taxon>Bacteria</taxon>
        <taxon>Pseudomonadati</taxon>
        <taxon>Pseudomonadota</taxon>
        <taxon>Gammaproteobacteria</taxon>
        <taxon>Enterobacterales</taxon>
        <taxon>Enterobacteriaceae</taxon>
        <taxon>Candidatus Riesia</taxon>
    </lineage>
</organism>
<dbReference type="PANTHER" id="PTHR43300:SF10">
    <property type="entry name" value="2,3,4,5-TETRAHYDROPYRIDINE-2,6-DICARBOXYLATE N-ACETYLTRANSFERASE"/>
    <property type="match status" value="1"/>
</dbReference>
<dbReference type="SUPFAM" id="SSF51161">
    <property type="entry name" value="Trimeric LpxA-like enzymes"/>
    <property type="match status" value="1"/>
</dbReference>
<protein>
    <recommendedName>
        <fullName evidence="9">2,3,4,5-tetrahydropyridine-2,6-dicarboxylate N-succinyltransferase</fullName>
        <ecNumber evidence="9">2.3.1.117</ecNumber>
    </recommendedName>
</protein>
<dbReference type="KEGG" id="rip:RIEPE_0363"/>
<keyword evidence="2" id="KW-0963">Cytoplasm</keyword>
<keyword evidence="5" id="KW-0677">Repeat</keyword>
<dbReference type="Gene3D" id="1.10.166.10">
    <property type="entry name" value="Tetrahydrodipicolinate-N-succinyltransferase, N-terminal domain"/>
    <property type="match status" value="1"/>
</dbReference>
<keyword evidence="6" id="KW-0220">Diaminopimelate biosynthesis</keyword>
<dbReference type="InterPro" id="IPR001451">
    <property type="entry name" value="Hexapep"/>
</dbReference>
<dbReference type="Proteomes" id="UP000001700">
    <property type="component" value="Chromosome"/>
</dbReference>
<dbReference type="PANTHER" id="PTHR43300">
    <property type="entry name" value="ACETYLTRANSFERASE"/>
    <property type="match status" value="1"/>
</dbReference>
<dbReference type="GO" id="GO:0008666">
    <property type="term" value="F:2,3,4,5-tetrahydropyridine-2,6-dicarboxylate N-succinyltransferase activity"/>
    <property type="evidence" value="ECO:0007669"/>
    <property type="project" value="UniProtKB-UniRule"/>
</dbReference>
<keyword evidence="7" id="KW-0457">Lysine biosynthesis</keyword>
<evidence type="ECO:0000256" key="9">
    <source>
        <dbReference type="NCBIfam" id="TIGR00965"/>
    </source>
</evidence>
<evidence type="ECO:0000256" key="2">
    <source>
        <dbReference type="ARBA" id="ARBA00022490"/>
    </source>
</evidence>
<dbReference type="GO" id="GO:0019877">
    <property type="term" value="P:diaminopimelate biosynthetic process"/>
    <property type="evidence" value="ECO:0007669"/>
    <property type="project" value="UniProtKB-KW"/>
</dbReference>
<evidence type="ECO:0000256" key="6">
    <source>
        <dbReference type="ARBA" id="ARBA00022915"/>
    </source>
</evidence>
<dbReference type="EC" id="2.3.1.117" evidence="9"/>
<keyword evidence="3" id="KW-0028">Amino-acid biosynthesis</keyword>
<dbReference type="Pfam" id="PF14805">
    <property type="entry name" value="THDPS_N_2"/>
    <property type="match status" value="1"/>
</dbReference>
<dbReference type="NCBIfam" id="TIGR00965">
    <property type="entry name" value="dapD"/>
    <property type="match status" value="1"/>
</dbReference>
<evidence type="ECO:0000256" key="1">
    <source>
        <dbReference type="ARBA" id="ARBA00007274"/>
    </source>
</evidence>
<evidence type="ECO:0000256" key="3">
    <source>
        <dbReference type="ARBA" id="ARBA00022605"/>
    </source>
</evidence>
<dbReference type="eggNOG" id="COG2171">
    <property type="taxonomic scope" value="Bacteria"/>
</dbReference>
<dbReference type="HOGENOM" id="CLU_050859_0_1_6"/>
<dbReference type="Gene3D" id="2.160.10.10">
    <property type="entry name" value="Hexapeptide repeat proteins"/>
    <property type="match status" value="1"/>
</dbReference>
<sequence length="287" mass="32663">MKIFNYFQIFVFNIMNRTKEYIEDVFKNIEKINSDNVDQKTKCSVFQIISDLNNGKVRLAEKTNNIWKTNHWVKKAILIYFKIKKNRIFLEERTTYFDKINSKFFKYDFDSFQEKKIRVVPIATVRYGSFIGKRTVLMPCYVNIGAYIGEGTMIDTWSTIGSGAQIGNHVHISGGVGIGGVLEPIQEDPTIIEDYCFIGARSEITEGVIVEKYSVISMGVYISKSTKIYDREQDKISYGLVPSGSVVIPGVIPDESGKFGMYCAIIAKKVDKNTRKKVSINSLLRSV</sequence>
<feature type="domain" description="Tetrahydrodipicolinate-N-succinyltransferase chain A" evidence="10">
    <location>
        <begin position="19"/>
        <end position="83"/>
    </location>
</feature>
<dbReference type="STRING" id="515618.RIEPE_0363"/>
<evidence type="ECO:0000259" key="10">
    <source>
        <dbReference type="Pfam" id="PF14805"/>
    </source>
</evidence>
<evidence type="ECO:0000256" key="4">
    <source>
        <dbReference type="ARBA" id="ARBA00022679"/>
    </source>
</evidence>
<evidence type="ECO:0000256" key="8">
    <source>
        <dbReference type="ARBA" id="ARBA00023315"/>
    </source>
</evidence>
<dbReference type="Pfam" id="PF14602">
    <property type="entry name" value="Hexapep_2"/>
    <property type="match status" value="1"/>
</dbReference>
<dbReference type="InterPro" id="IPR050179">
    <property type="entry name" value="Trans_hexapeptide_repeat"/>
</dbReference>
<dbReference type="CDD" id="cd03350">
    <property type="entry name" value="LbH_THP_succinylT"/>
    <property type="match status" value="1"/>
</dbReference>
<name>D4G8F1_RIEPU</name>
<dbReference type="InterPro" id="IPR011004">
    <property type="entry name" value="Trimer_LpxA-like_sf"/>
</dbReference>
<evidence type="ECO:0000256" key="7">
    <source>
        <dbReference type="ARBA" id="ARBA00023154"/>
    </source>
</evidence>
<proteinExistence type="inferred from homology"/>